<sequence length="149" mass="16010">MIRPMVAAALLGLLSLPALADECSAVVESNDQMQFDTDTLEISQSCDTFTLELEHVGSMGVETMGHNWVLTREADMADVAEASMAAGPENDYIVPDDERIIAYTEMIGGGESTSVTFDVDELDGDDSYVFFCSFPGHSGIMRGAVTLVD</sequence>
<dbReference type="OrthoDB" id="9814063at2"/>
<dbReference type="InterPro" id="IPR008972">
    <property type="entry name" value="Cupredoxin"/>
</dbReference>
<evidence type="ECO:0000313" key="8">
    <source>
        <dbReference type="Proteomes" id="UP000199107"/>
    </source>
</evidence>
<feature type="chain" id="PRO_5011332625" description="Azurin" evidence="5">
    <location>
        <begin position="21"/>
        <end position="149"/>
    </location>
</feature>
<dbReference type="Proteomes" id="UP000199107">
    <property type="component" value="Unassembled WGS sequence"/>
</dbReference>
<evidence type="ECO:0000256" key="4">
    <source>
        <dbReference type="ARBA" id="ARBA00023008"/>
    </source>
</evidence>
<keyword evidence="5" id="KW-0574">Periplasm</keyword>
<keyword evidence="2 5" id="KW-0479">Metal-binding</keyword>
<comment type="function">
    <text evidence="5">Transfers electrons from cytochrome c551 to cytochrome oxidase.</text>
</comment>
<dbReference type="SUPFAM" id="SSF49503">
    <property type="entry name" value="Cupredoxins"/>
    <property type="match status" value="1"/>
</dbReference>
<dbReference type="RefSeq" id="WP_089657702.1">
    <property type="nucleotide sequence ID" value="NZ_FNGH01000004.1"/>
</dbReference>
<reference evidence="8" key="1">
    <citation type="submission" date="2016-10" db="EMBL/GenBank/DDBJ databases">
        <authorList>
            <person name="Varghese N."/>
            <person name="Submissions S."/>
        </authorList>
    </citation>
    <scope>NUCLEOTIDE SEQUENCE [LARGE SCALE GENOMIC DNA]</scope>
    <source>
        <strain evidence="8">AAP</strain>
    </source>
</reference>
<feature type="signal peptide" evidence="5">
    <location>
        <begin position="1"/>
        <end position="20"/>
    </location>
</feature>
<comment type="subcellular location">
    <subcellularLocation>
        <location evidence="5">Periplasm</location>
    </subcellularLocation>
</comment>
<dbReference type="PANTHER" id="PTHR38439:SF2">
    <property type="entry name" value="OUTER MEMBRANE PROTEIN H.8"/>
    <property type="match status" value="1"/>
</dbReference>
<name>A0A1G9JRN3_9GAMM</name>
<keyword evidence="1 5" id="KW-0813">Transport</keyword>
<feature type="domain" description="Blue (type 1) copper" evidence="6">
    <location>
        <begin position="22"/>
        <end position="147"/>
    </location>
</feature>
<dbReference type="PANTHER" id="PTHR38439">
    <property type="entry name" value="AURACYANIN-B"/>
    <property type="match status" value="1"/>
</dbReference>
<keyword evidence="4 5" id="KW-0186">Copper</keyword>
<dbReference type="EMBL" id="FNGH01000004">
    <property type="protein sequence ID" value="SDL39946.1"/>
    <property type="molecule type" value="Genomic_DNA"/>
</dbReference>
<organism evidence="7 8">
    <name type="scientific">Franzmannia pantelleriensis</name>
    <dbReference type="NCBI Taxonomy" id="48727"/>
    <lineage>
        <taxon>Bacteria</taxon>
        <taxon>Pseudomonadati</taxon>
        <taxon>Pseudomonadota</taxon>
        <taxon>Gammaproteobacteria</taxon>
        <taxon>Oceanospirillales</taxon>
        <taxon>Halomonadaceae</taxon>
        <taxon>Franzmannia</taxon>
    </lineage>
</organism>
<dbReference type="GO" id="GO:0009055">
    <property type="term" value="F:electron transfer activity"/>
    <property type="evidence" value="ECO:0007669"/>
    <property type="project" value="InterPro"/>
</dbReference>
<dbReference type="GO" id="GO:0005507">
    <property type="term" value="F:copper ion binding"/>
    <property type="evidence" value="ECO:0007669"/>
    <property type="project" value="UniProtKB-UniRule"/>
</dbReference>
<accession>A0A1G9JRN3</accession>
<dbReference type="InterPro" id="IPR000923">
    <property type="entry name" value="BlueCu_1"/>
</dbReference>
<evidence type="ECO:0000256" key="1">
    <source>
        <dbReference type="ARBA" id="ARBA00022448"/>
    </source>
</evidence>
<dbReference type="Gene3D" id="2.60.40.420">
    <property type="entry name" value="Cupredoxins - blue copper proteins"/>
    <property type="match status" value="1"/>
</dbReference>
<evidence type="ECO:0000256" key="5">
    <source>
        <dbReference type="RuleBase" id="RU363017"/>
    </source>
</evidence>
<dbReference type="NCBIfam" id="TIGR02695">
    <property type="entry name" value="azurin"/>
    <property type="match status" value="1"/>
</dbReference>
<gene>
    <name evidence="7" type="ORF">SAMN05192555_104118</name>
</gene>
<dbReference type="AlphaFoldDB" id="A0A1G9JRN3"/>
<dbReference type="Pfam" id="PF00127">
    <property type="entry name" value="Copper-bind"/>
    <property type="match status" value="1"/>
</dbReference>
<keyword evidence="5" id="KW-0732">Signal</keyword>
<keyword evidence="8" id="KW-1185">Reference proteome</keyword>
<protein>
    <recommendedName>
        <fullName evidence="5">Azurin</fullName>
    </recommendedName>
</protein>
<evidence type="ECO:0000259" key="6">
    <source>
        <dbReference type="Pfam" id="PF00127"/>
    </source>
</evidence>
<evidence type="ECO:0000313" key="7">
    <source>
        <dbReference type="EMBL" id="SDL39946.1"/>
    </source>
</evidence>
<dbReference type="CDD" id="cd13922">
    <property type="entry name" value="Azurin"/>
    <property type="match status" value="1"/>
</dbReference>
<keyword evidence="3 5" id="KW-0249">Electron transport</keyword>
<proteinExistence type="predicted"/>
<evidence type="ECO:0000256" key="3">
    <source>
        <dbReference type="ARBA" id="ARBA00022982"/>
    </source>
</evidence>
<dbReference type="GO" id="GO:0042597">
    <property type="term" value="C:periplasmic space"/>
    <property type="evidence" value="ECO:0007669"/>
    <property type="project" value="UniProtKB-SubCell"/>
</dbReference>
<dbReference type="InterPro" id="IPR014068">
    <property type="entry name" value="Azurin"/>
</dbReference>
<dbReference type="InterPro" id="IPR050845">
    <property type="entry name" value="Cu-binding_ET"/>
</dbReference>
<dbReference type="STRING" id="48727.SAMN05192555_104118"/>
<evidence type="ECO:0000256" key="2">
    <source>
        <dbReference type="ARBA" id="ARBA00022723"/>
    </source>
</evidence>